<dbReference type="KEGG" id="tfu:Tfu_2819"/>
<evidence type="ECO:0000313" key="2">
    <source>
        <dbReference type="EMBL" id="AAZ56852.1"/>
    </source>
</evidence>
<keyword evidence="1" id="KW-1133">Transmembrane helix</keyword>
<organism evidence="2">
    <name type="scientific">Thermobifida fusca (strain YX)</name>
    <dbReference type="NCBI Taxonomy" id="269800"/>
    <lineage>
        <taxon>Bacteria</taxon>
        <taxon>Bacillati</taxon>
        <taxon>Actinomycetota</taxon>
        <taxon>Actinomycetes</taxon>
        <taxon>Streptosporangiales</taxon>
        <taxon>Nocardiopsidaceae</taxon>
        <taxon>Thermobifida</taxon>
    </lineage>
</organism>
<name>Q47L20_THEFY</name>
<protein>
    <recommendedName>
        <fullName evidence="3">Primosomal protein N' (Replication factor Y)-superfamily II helicase</fullName>
    </recommendedName>
</protein>
<evidence type="ECO:0008006" key="3">
    <source>
        <dbReference type="Google" id="ProtNLM"/>
    </source>
</evidence>
<dbReference type="AlphaFoldDB" id="Q47L20"/>
<dbReference type="STRING" id="269800.Tfu_2819"/>
<accession>Q47L20</accession>
<proteinExistence type="predicted"/>
<dbReference type="RefSeq" id="WP_011293242.1">
    <property type="nucleotide sequence ID" value="NC_007333.1"/>
</dbReference>
<sequence>MSQPPPPMPPASPSPISQPCSGCGAHLEFAPGTLTLVCPYCGFSQQITAPTRPVQEYPFEQLVAMPRKRAAELAPHHLVCSRCGAHTLSDALSSHCQFCSAPLVVDTSEDPQIVPEAVVPFTVDRSQAREALRKWTQSRWFAPNGLKKVADAETMKSTYLPHWTFDADTVTAYRGRRGEYYYVTVTDSEGRRRRERRTAWYPASGTVSRRFDDVLVVATDRVPVKRLDALDPWPLAQARPYAAEFLAGHHTVRYSVEPEQGLEIAKGKMRKVIEQDCRRDIGGDEQRLDWVNTQYSNVAGKLVLLPVWSGSYLYNGKSWQVLINGCTGEVQGDRPYSAVKIAFAVLVALIVVAAVIAVIRMNGG</sequence>
<keyword evidence="1" id="KW-0812">Transmembrane</keyword>
<dbReference type="eggNOG" id="COG1996">
    <property type="taxonomic scope" value="Bacteria"/>
</dbReference>
<gene>
    <name evidence="2" type="ordered locus">Tfu_2819</name>
</gene>
<dbReference type="PANTHER" id="PTHR37826:SF3">
    <property type="entry name" value="J DOMAIN-CONTAINING PROTEIN"/>
    <property type="match status" value="1"/>
</dbReference>
<evidence type="ECO:0000256" key="1">
    <source>
        <dbReference type="SAM" id="Phobius"/>
    </source>
</evidence>
<dbReference type="PANTHER" id="PTHR37826">
    <property type="entry name" value="FLOTILLIN BAND_7_5 DOMAIN PROTEIN"/>
    <property type="match status" value="1"/>
</dbReference>
<feature type="transmembrane region" description="Helical" evidence="1">
    <location>
        <begin position="341"/>
        <end position="359"/>
    </location>
</feature>
<dbReference type="HOGENOM" id="CLU_039030_1_0_11"/>
<keyword evidence="1" id="KW-0472">Membrane</keyword>
<reference evidence="2" key="1">
    <citation type="submission" date="2005-07" db="EMBL/GenBank/DDBJ databases">
        <title>Complete sequence of Thermobifida fusca YX.</title>
        <authorList>
            <consortium name="US DOE Joint Genome Institute"/>
            <person name="Copeland A."/>
            <person name="Lucas S."/>
            <person name="Lapidus A."/>
            <person name="Barry K."/>
            <person name="Detter J.C."/>
            <person name="Glavina T."/>
            <person name="Hammon N."/>
            <person name="Israni S."/>
            <person name="Pitluck S."/>
            <person name="Di Bartolo G."/>
            <person name="Chain P."/>
            <person name="Schmutz J."/>
            <person name="Larimer F."/>
            <person name="Land M."/>
            <person name="Lykidis A."/>
            <person name="Richardson P."/>
        </authorList>
    </citation>
    <scope>NUCLEOTIDE SEQUENCE</scope>
    <source>
        <strain evidence="2">YX</strain>
    </source>
</reference>
<dbReference type="EMBL" id="CP000088">
    <property type="protein sequence ID" value="AAZ56852.1"/>
    <property type="molecule type" value="Genomic_DNA"/>
</dbReference>